<dbReference type="GeneID" id="7829768"/>
<evidence type="ECO:0000256" key="1">
    <source>
        <dbReference type="SAM" id="SignalP"/>
    </source>
</evidence>
<evidence type="ECO:0000313" key="3">
    <source>
        <dbReference type="Proteomes" id="UP000009168"/>
    </source>
</evidence>
<feature type="signal peptide" evidence="1">
    <location>
        <begin position="1"/>
        <end position="21"/>
    </location>
</feature>
<keyword evidence="3" id="KW-1185">Reference proteome</keyword>
<sequence>MNKQLVILSLLLIASFTTAQGQQQQPPPKCAQNASPQQGNCICNPGYWGTNANQGGSCTQCASNTWSAPGTTNTGPSVTAVSACQACALGYYVTVQGSSSSSSPTCTPCGTNSSPAQPQVGSSVQKVSSCNSCMPGYYMTSVANAAVGSEAAAQCSACDASAGATPSAPPQAVGDLSSCNACQPGYFMTTAANVSSKAAAVCSKCPSNSMSQQQTQVGDVSACKCFDPFALPLGTSQKTCACKSSSETPMQAPGGATGCSAPSFGKIISISLGIIISLILYI</sequence>
<dbReference type="InParanoid" id="I7ML42"/>
<dbReference type="AlphaFoldDB" id="I7ML42"/>
<gene>
    <name evidence="2" type="ORF">TTHERM_00316970</name>
</gene>
<name>I7ML42_TETTS</name>
<organism evidence="2 3">
    <name type="scientific">Tetrahymena thermophila (strain SB210)</name>
    <dbReference type="NCBI Taxonomy" id="312017"/>
    <lineage>
        <taxon>Eukaryota</taxon>
        <taxon>Sar</taxon>
        <taxon>Alveolata</taxon>
        <taxon>Ciliophora</taxon>
        <taxon>Intramacronucleata</taxon>
        <taxon>Oligohymenophorea</taxon>
        <taxon>Hymenostomatida</taxon>
        <taxon>Tetrahymenina</taxon>
        <taxon>Tetrahymenidae</taxon>
        <taxon>Tetrahymena</taxon>
    </lineage>
</organism>
<dbReference type="EMBL" id="GG662605">
    <property type="protein sequence ID" value="EAS01133.1"/>
    <property type="molecule type" value="Genomic_DNA"/>
</dbReference>
<feature type="chain" id="PRO_5003712768" evidence="1">
    <location>
        <begin position="22"/>
        <end position="282"/>
    </location>
</feature>
<accession>I7ML42</accession>
<dbReference type="KEGG" id="tet:TTHERM_00316970"/>
<dbReference type="HOGENOM" id="CLU_992041_0_0_1"/>
<protein>
    <submittedName>
        <fullName evidence="2">Immobilization antigen</fullName>
    </submittedName>
</protein>
<dbReference type="Proteomes" id="UP000009168">
    <property type="component" value="Unassembled WGS sequence"/>
</dbReference>
<dbReference type="RefSeq" id="XP_001021378.1">
    <property type="nucleotide sequence ID" value="XM_001021378.1"/>
</dbReference>
<evidence type="ECO:0000313" key="2">
    <source>
        <dbReference type="EMBL" id="EAS01133.1"/>
    </source>
</evidence>
<proteinExistence type="predicted"/>
<keyword evidence="1" id="KW-0732">Signal</keyword>
<reference evidence="3" key="1">
    <citation type="journal article" date="2006" name="PLoS Biol.">
        <title>Macronuclear genome sequence of the ciliate Tetrahymena thermophila, a model eukaryote.</title>
        <authorList>
            <person name="Eisen J.A."/>
            <person name="Coyne R.S."/>
            <person name="Wu M."/>
            <person name="Wu D."/>
            <person name="Thiagarajan M."/>
            <person name="Wortman J.R."/>
            <person name="Badger J.H."/>
            <person name="Ren Q."/>
            <person name="Amedeo P."/>
            <person name="Jones K.M."/>
            <person name="Tallon L.J."/>
            <person name="Delcher A.L."/>
            <person name="Salzberg S.L."/>
            <person name="Silva J.C."/>
            <person name="Haas B.J."/>
            <person name="Majoros W.H."/>
            <person name="Farzad M."/>
            <person name="Carlton J.M."/>
            <person name="Smith R.K. Jr."/>
            <person name="Garg J."/>
            <person name="Pearlman R.E."/>
            <person name="Karrer K.M."/>
            <person name="Sun L."/>
            <person name="Manning G."/>
            <person name="Elde N.C."/>
            <person name="Turkewitz A.P."/>
            <person name="Asai D.J."/>
            <person name="Wilkes D.E."/>
            <person name="Wang Y."/>
            <person name="Cai H."/>
            <person name="Collins K."/>
            <person name="Stewart B.A."/>
            <person name="Lee S.R."/>
            <person name="Wilamowska K."/>
            <person name="Weinberg Z."/>
            <person name="Ruzzo W.L."/>
            <person name="Wloga D."/>
            <person name="Gaertig J."/>
            <person name="Frankel J."/>
            <person name="Tsao C.-C."/>
            <person name="Gorovsky M.A."/>
            <person name="Keeling P.J."/>
            <person name="Waller R.F."/>
            <person name="Patron N.J."/>
            <person name="Cherry J.M."/>
            <person name="Stover N.A."/>
            <person name="Krieger C.J."/>
            <person name="del Toro C."/>
            <person name="Ryder H.F."/>
            <person name="Williamson S.C."/>
            <person name="Barbeau R.A."/>
            <person name="Hamilton E.P."/>
            <person name="Orias E."/>
        </authorList>
    </citation>
    <scope>NUCLEOTIDE SEQUENCE [LARGE SCALE GENOMIC DNA]</scope>
    <source>
        <strain evidence="3">SB210</strain>
    </source>
</reference>